<dbReference type="EC" id="3.1.3.16" evidence="2"/>
<feature type="domain" description="FCP1 homology" evidence="7">
    <location>
        <begin position="92"/>
        <end position="261"/>
    </location>
</feature>
<dbReference type="EMBL" id="OU503053">
    <property type="protein sequence ID" value="CAI9781795.1"/>
    <property type="molecule type" value="Genomic_DNA"/>
</dbReference>
<keyword evidence="3" id="KW-0378">Hydrolase</keyword>
<dbReference type="SMART" id="SM00577">
    <property type="entry name" value="CPDc"/>
    <property type="match status" value="1"/>
</dbReference>
<dbReference type="GO" id="GO:0005634">
    <property type="term" value="C:nucleus"/>
    <property type="evidence" value="ECO:0007669"/>
    <property type="project" value="UniProtKB-SubCell"/>
</dbReference>
<dbReference type="Proteomes" id="UP000834106">
    <property type="component" value="Chromosome 18"/>
</dbReference>
<comment type="subcellular location">
    <subcellularLocation>
        <location evidence="1">Nucleus</location>
    </subcellularLocation>
</comment>
<keyword evidence="9" id="KW-1185">Reference proteome</keyword>
<dbReference type="PROSITE" id="PS50969">
    <property type="entry name" value="FCP1"/>
    <property type="match status" value="1"/>
</dbReference>
<keyword evidence="4" id="KW-0539">Nucleus</keyword>
<evidence type="ECO:0000313" key="8">
    <source>
        <dbReference type="EMBL" id="CAI9781795.1"/>
    </source>
</evidence>
<dbReference type="InterPro" id="IPR036412">
    <property type="entry name" value="HAD-like_sf"/>
</dbReference>
<evidence type="ECO:0000256" key="4">
    <source>
        <dbReference type="ARBA" id="ARBA00023242"/>
    </source>
</evidence>
<protein>
    <recommendedName>
        <fullName evidence="2">protein-serine/threonine phosphatase</fullName>
        <ecNumber evidence="2">3.1.3.16</ecNumber>
    </recommendedName>
</protein>
<comment type="catalytic activity">
    <reaction evidence="5">
        <text>O-phospho-L-seryl-[protein] + H2O = L-seryl-[protein] + phosphate</text>
        <dbReference type="Rhea" id="RHEA:20629"/>
        <dbReference type="Rhea" id="RHEA-COMP:9863"/>
        <dbReference type="Rhea" id="RHEA-COMP:11604"/>
        <dbReference type="ChEBI" id="CHEBI:15377"/>
        <dbReference type="ChEBI" id="CHEBI:29999"/>
        <dbReference type="ChEBI" id="CHEBI:43474"/>
        <dbReference type="ChEBI" id="CHEBI:83421"/>
        <dbReference type="EC" id="3.1.3.16"/>
    </reaction>
</comment>
<dbReference type="AlphaFoldDB" id="A0AAD2EBN0"/>
<dbReference type="SUPFAM" id="SSF56784">
    <property type="entry name" value="HAD-like"/>
    <property type="match status" value="1"/>
</dbReference>
<reference evidence="8" key="1">
    <citation type="submission" date="2023-05" db="EMBL/GenBank/DDBJ databases">
        <authorList>
            <person name="Huff M."/>
        </authorList>
    </citation>
    <scope>NUCLEOTIDE SEQUENCE</scope>
</reference>
<dbReference type="PANTHER" id="PTHR23081">
    <property type="entry name" value="RNA POLYMERASE II CTD PHOSPHATASE"/>
    <property type="match status" value="1"/>
</dbReference>
<comment type="catalytic activity">
    <reaction evidence="6">
        <text>O-phospho-L-threonyl-[protein] + H2O = L-threonyl-[protein] + phosphate</text>
        <dbReference type="Rhea" id="RHEA:47004"/>
        <dbReference type="Rhea" id="RHEA-COMP:11060"/>
        <dbReference type="Rhea" id="RHEA-COMP:11605"/>
        <dbReference type="ChEBI" id="CHEBI:15377"/>
        <dbReference type="ChEBI" id="CHEBI:30013"/>
        <dbReference type="ChEBI" id="CHEBI:43474"/>
        <dbReference type="ChEBI" id="CHEBI:61977"/>
        <dbReference type="EC" id="3.1.3.16"/>
    </reaction>
</comment>
<evidence type="ECO:0000256" key="1">
    <source>
        <dbReference type="ARBA" id="ARBA00004123"/>
    </source>
</evidence>
<dbReference type="InterPro" id="IPR039189">
    <property type="entry name" value="Fcp1"/>
</dbReference>
<evidence type="ECO:0000256" key="3">
    <source>
        <dbReference type="ARBA" id="ARBA00022801"/>
    </source>
</evidence>
<organism evidence="8 9">
    <name type="scientific">Fraxinus pennsylvanica</name>
    <dbReference type="NCBI Taxonomy" id="56036"/>
    <lineage>
        <taxon>Eukaryota</taxon>
        <taxon>Viridiplantae</taxon>
        <taxon>Streptophyta</taxon>
        <taxon>Embryophyta</taxon>
        <taxon>Tracheophyta</taxon>
        <taxon>Spermatophyta</taxon>
        <taxon>Magnoliopsida</taxon>
        <taxon>eudicotyledons</taxon>
        <taxon>Gunneridae</taxon>
        <taxon>Pentapetalae</taxon>
        <taxon>asterids</taxon>
        <taxon>lamiids</taxon>
        <taxon>Lamiales</taxon>
        <taxon>Oleaceae</taxon>
        <taxon>Oleeae</taxon>
        <taxon>Fraxinus</taxon>
    </lineage>
</organism>
<dbReference type="InterPro" id="IPR004274">
    <property type="entry name" value="FCP1_dom"/>
</dbReference>
<name>A0AAD2EBN0_9LAMI</name>
<sequence>MEPFYGSFMFYPDKVGLPVLDIYYYCRMKRERVDTVKVLVDPPSSNSPKKNTCTHSGQTIDDESGVAFEYIHKRLANDEIVGLRDKNFKNLLHHKKLHLVLDLDHTLLNSTCIFDIEEKYLKSQQDTLQELRLVVNIVSISLFHFSLVLFEMYIYTMGKRSYALEMAKLLDPENIYFPSRVITKEDCTEKHRKGIDVVLGKESAILILDYTKSVILILCYHFFASSCKESKLNSKSLSLLRCDGSETDGALATVLKVLQRIHVLFFGSEHGDNLERQDMRQPEENFPVSRANLIDPTTVPVAIHAPSLMLPVDLASQANLIDLFMLPVCVHAPNLTLPVGLDA</sequence>
<dbReference type="GO" id="GO:0008420">
    <property type="term" value="F:RNA polymerase II CTD heptapeptide repeat phosphatase activity"/>
    <property type="evidence" value="ECO:0007669"/>
    <property type="project" value="InterPro"/>
</dbReference>
<gene>
    <name evidence="8" type="ORF">FPE_LOCUS29225</name>
</gene>
<evidence type="ECO:0000256" key="6">
    <source>
        <dbReference type="ARBA" id="ARBA00048336"/>
    </source>
</evidence>
<dbReference type="PANTHER" id="PTHR23081:SF36">
    <property type="entry name" value="RNA POLYMERASE II SUBUNIT A C-TERMINAL DOMAIN PHOSPHATASE"/>
    <property type="match status" value="1"/>
</dbReference>
<evidence type="ECO:0000259" key="7">
    <source>
        <dbReference type="PROSITE" id="PS50969"/>
    </source>
</evidence>
<evidence type="ECO:0000256" key="5">
    <source>
        <dbReference type="ARBA" id="ARBA00047761"/>
    </source>
</evidence>
<evidence type="ECO:0000256" key="2">
    <source>
        <dbReference type="ARBA" id="ARBA00013081"/>
    </source>
</evidence>
<dbReference type="InterPro" id="IPR023214">
    <property type="entry name" value="HAD_sf"/>
</dbReference>
<dbReference type="Pfam" id="PF03031">
    <property type="entry name" value="NIF"/>
    <property type="match status" value="1"/>
</dbReference>
<evidence type="ECO:0000313" key="9">
    <source>
        <dbReference type="Proteomes" id="UP000834106"/>
    </source>
</evidence>
<accession>A0AAD2EBN0</accession>
<proteinExistence type="predicted"/>
<dbReference type="Gene3D" id="3.40.50.1000">
    <property type="entry name" value="HAD superfamily/HAD-like"/>
    <property type="match status" value="1"/>
</dbReference>